<sequence>MKNYAVIYWSGTGNTEIMAKSVFKGIKELNSEVEIYNVSEITVEDAKKFSHIAFGCPSMGAEVLEETEFDPFFTKLESNLSGIKVALFGSYGWGDGEWMRDWETRTENAGAQLFEEGLILGDKPTSEGEDECYQFGKKFAAF</sequence>
<reference evidence="9 10" key="1">
    <citation type="submission" date="2023-04" db="EMBL/GenBank/DDBJ databases">
        <title>Fusibacter bizertensis strain WBS, isolated from littoral bottom sediments of the Arctic seas - biochemical and genomic analysis.</title>
        <authorList>
            <person name="Brioukhanov A.L."/>
        </authorList>
    </citation>
    <scope>NUCLEOTIDE SEQUENCE [LARGE SCALE GENOMIC DNA]</scope>
    <source>
        <strain evidence="9 10">WBS</strain>
    </source>
</reference>
<dbReference type="SUPFAM" id="SSF52218">
    <property type="entry name" value="Flavoproteins"/>
    <property type="match status" value="1"/>
</dbReference>
<comment type="cofactor">
    <cofactor evidence="1 7">
        <name>FMN</name>
        <dbReference type="ChEBI" id="CHEBI:58210"/>
    </cofactor>
</comment>
<dbReference type="EMBL" id="JARYZI010000013">
    <property type="protein sequence ID" value="MDH8679559.1"/>
    <property type="molecule type" value="Genomic_DNA"/>
</dbReference>
<evidence type="ECO:0000313" key="9">
    <source>
        <dbReference type="EMBL" id="MDH8679559.1"/>
    </source>
</evidence>
<evidence type="ECO:0000256" key="6">
    <source>
        <dbReference type="ARBA" id="ARBA00022982"/>
    </source>
</evidence>
<dbReference type="RefSeq" id="WP_281095456.1">
    <property type="nucleotide sequence ID" value="NZ_JARYZI010000013.1"/>
</dbReference>
<evidence type="ECO:0000256" key="1">
    <source>
        <dbReference type="ARBA" id="ARBA00001917"/>
    </source>
</evidence>
<accession>A0ABT6NGK6</accession>
<dbReference type="Gene3D" id="3.40.50.360">
    <property type="match status" value="1"/>
</dbReference>
<evidence type="ECO:0000256" key="2">
    <source>
        <dbReference type="ARBA" id="ARBA00005267"/>
    </source>
</evidence>
<evidence type="ECO:0000256" key="7">
    <source>
        <dbReference type="RuleBase" id="RU367037"/>
    </source>
</evidence>
<dbReference type="InterPro" id="IPR010087">
    <property type="entry name" value="Flav_short"/>
</dbReference>
<keyword evidence="5 7" id="KW-0288">FMN</keyword>
<dbReference type="NCBIfam" id="TIGR01753">
    <property type="entry name" value="flav_short"/>
    <property type="match status" value="1"/>
</dbReference>
<gene>
    <name evidence="9" type="ORF">QE109_15475</name>
</gene>
<protein>
    <recommendedName>
        <fullName evidence="7">Flavodoxin</fullName>
    </recommendedName>
</protein>
<dbReference type="PANTHER" id="PTHR43717">
    <property type="entry name" value="ANAEROBIC NITRIC OXIDE REDUCTASE FLAVORUBREDOXIN"/>
    <property type="match status" value="1"/>
</dbReference>
<comment type="similarity">
    <text evidence="2 7">Belongs to the flavodoxin family.</text>
</comment>
<proteinExistence type="inferred from homology"/>
<dbReference type="InterPro" id="IPR029039">
    <property type="entry name" value="Flavoprotein-like_sf"/>
</dbReference>
<keyword evidence="10" id="KW-1185">Reference proteome</keyword>
<comment type="caution">
    <text evidence="9">The sequence shown here is derived from an EMBL/GenBank/DDBJ whole genome shotgun (WGS) entry which is preliminary data.</text>
</comment>
<evidence type="ECO:0000313" key="10">
    <source>
        <dbReference type="Proteomes" id="UP001158045"/>
    </source>
</evidence>
<organism evidence="9 10">
    <name type="scientific">Fusibacter bizertensis</name>
    <dbReference type="NCBI Taxonomy" id="1488331"/>
    <lineage>
        <taxon>Bacteria</taxon>
        <taxon>Bacillati</taxon>
        <taxon>Bacillota</taxon>
        <taxon>Clostridia</taxon>
        <taxon>Eubacteriales</taxon>
        <taxon>Eubacteriales Family XII. Incertae Sedis</taxon>
        <taxon>Fusibacter</taxon>
    </lineage>
</organism>
<name>A0ABT6NGK6_9FIRM</name>
<dbReference type="InterPro" id="IPR008254">
    <property type="entry name" value="Flavodoxin/NO_synth"/>
</dbReference>
<evidence type="ECO:0000256" key="5">
    <source>
        <dbReference type="ARBA" id="ARBA00022643"/>
    </source>
</evidence>
<evidence type="ECO:0000256" key="3">
    <source>
        <dbReference type="ARBA" id="ARBA00022448"/>
    </source>
</evidence>
<dbReference type="Pfam" id="PF00258">
    <property type="entry name" value="Flavodoxin_1"/>
    <property type="match status" value="1"/>
</dbReference>
<keyword evidence="6 7" id="KW-0249">Electron transport</keyword>
<keyword evidence="4 7" id="KW-0285">Flavoprotein</keyword>
<evidence type="ECO:0000256" key="4">
    <source>
        <dbReference type="ARBA" id="ARBA00022630"/>
    </source>
</evidence>
<dbReference type="PANTHER" id="PTHR43717:SF1">
    <property type="entry name" value="ANAEROBIC NITRIC OXIDE REDUCTASE FLAVORUBREDOXIN"/>
    <property type="match status" value="1"/>
</dbReference>
<feature type="domain" description="Flavodoxin-like" evidence="8">
    <location>
        <begin position="4"/>
        <end position="140"/>
    </location>
</feature>
<dbReference type="PROSITE" id="PS00201">
    <property type="entry name" value="FLAVODOXIN"/>
    <property type="match status" value="1"/>
</dbReference>
<dbReference type="Proteomes" id="UP001158045">
    <property type="component" value="Unassembled WGS sequence"/>
</dbReference>
<comment type="function">
    <text evidence="7">Low-potential electron donor to a number of redox enzymes.</text>
</comment>
<dbReference type="PROSITE" id="PS50902">
    <property type="entry name" value="FLAVODOXIN_LIKE"/>
    <property type="match status" value="1"/>
</dbReference>
<evidence type="ECO:0000259" key="8">
    <source>
        <dbReference type="PROSITE" id="PS50902"/>
    </source>
</evidence>
<dbReference type="InterPro" id="IPR001226">
    <property type="entry name" value="Flavodoxin_CS"/>
</dbReference>
<keyword evidence="3 7" id="KW-0813">Transport</keyword>